<dbReference type="AlphaFoldDB" id="W9C7T7"/>
<evidence type="ECO:0000313" key="3">
    <source>
        <dbReference type="Proteomes" id="UP000019487"/>
    </source>
</evidence>
<dbReference type="OrthoDB" id="2560628at2759"/>
<comment type="caution">
    <text evidence="2">The sequence shown here is derived from an EMBL/GenBank/DDBJ whole genome shotgun (WGS) entry which is preliminary data.</text>
</comment>
<keyword evidence="3" id="KW-1185">Reference proteome</keyword>
<gene>
    <name evidence="2" type="ORF">SBOR_7780</name>
</gene>
<keyword evidence="1" id="KW-0812">Transmembrane</keyword>
<evidence type="ECO:0000256" key="1">
    <source>
        <dbReference type="SAM" id="Phobius"/>
    </source>
</evidence>
<keyword evidence="1" id="KW-0472">Membrane</keyword>
<organism evidence="2 3">
    <name type="scientific">Sclerotinia borealis (strain F-4128)</name>
    <dbReference type="NCBI Taxonomy" id="1432307"/>
    <lineage>
        <taxon>Eukaryota</taxon>
        <taxon>Fungi</taxon>
        <taxon>Dikarya</taxon>
        <taxon>Ascomycota</taxon>
        <taxon>Pezizomycotina</taxon>
        <taxon>Leotiomycetes</taxon>
        <taxon>Helotiales</taxon>
        <taxon>Sclerotiniaceae</taxon>
        <taxon>Sclerotinia</taxon>
    </lineage>
</organism>
<evidence type="ECO:0000313" key="2">
    <source>
        <dbReference type="EMBL" id="ESZ91828.1"/>
    </source>
</evidence>
<proteinExistence type="predicted"/>
<keyword evidence="1" id="KW-1133">Transmembrane helix</keyword>
<dbReference type="Proteomes" id="UP000019487">
    <property type="component" value="Unassembled WGS sequence"/>
</dbReference>
<dbReference type="HOGENOM" id="CLU_2086187_0_0_1"/>
<accession>W9C7T7</accession>
<sequence length="117" mass="12397">MTSTATDPKGLTILVNPIGLAPLLLGSMGILHEAPSQDDKNKGAYEEGTQLLWGVTAVSPFLGVRILYAVSIMMHMLNGTSNGFTRSEGAKVVLGEIPELGVVVVLLPDIIRARREG</sequence>
<name>W9C7T7_SCLBF</name>
<feature type="transmembrane region" description="Helical" evidence="1">
    <location>
        <begin position="12"/>
        <end position="31"/>
    </location>
</feature>
<reference evidence="2 3" key="1">
    <citation type="journal article" date="2014" name="Genome Announc.">
        <title>Draft genome sequence of Sclerotinia borealis, a psychrophilic plant pathogenic fungus.</title>
        <authorList>
            <person name="Mardanov A.V."/>
            <person name="Beletsky A.V."/>
            <person name="Kadnikov V.V."/>
            <person name="Ignatov A.N."/>
            <person name="Ravin N.V."/>
        </authorList>
    </citation>
    <scope>NUCLEOTIDE SEQUENCE [LARGE SCALE GENOMIC DNA]</scope>
    <source>
        <strain evidence="3">F-4157</strain>
    </source>
</reference>
<feature type="transmembrane region" description="Helical" evidence="1">
    <location>
        <begin position="51"/>
        <end position="70"/>
    </location>
</feature>
<dbReference type="EMBL" id="AYSA01000452">
    <property type="protein sequence ID" value="ESZ91828.1"/>
    <property type="molecule type" value="Genomic_DNA"/>
</dbReference>
<protein>
    <submittedName>
        <fullName evidence="2">Uncharacterized protein</fullName>
    </submittedName>
</protein>